<organism evidence="2">
    <name type="scientific">marine sediment metagenome</name>
    <dbReference type="NCBI Taxonomy" id="412755"/>
    <lineage>
        <taxon>unclassified sequences</taxon>
        <taxon>metagenomes</taxon>
        <taxon>ecological metagenomes</taxon>
    </lineage>
</organism>
<evidence type="ECO:0000313" key="2">
    <source>
        <dbReference type="EMBL" id="GAH94634.1"/>
    </source>
</evidence>
<dbReference type="AlphaFoldDB" id="X1KWU6"/>
<protein>
    <submittedName>
        <fullName evidence="2">Uncharacterized protein</fullName>
    </submittedName>
</protein>
<accession>X1KWU6</accession>
<evidence type="ECO:0000256" key="1">
    <source>
        <dbReference type="SAM" id="Phobius"/>
    </source>
</evidence>
<comment type="caution">
    <text evidence="2">The sequence shown here is derived from an EMBL/GenBank/DDBJ whole genome shotgun (WGS) entry which is preliminary data.</text>
</comment>
<feature type="non-terminal residue" evidence="2">
    <location>
        <position position="1"/>
    </location>
</feature>
<reference evidence="2" key="1">
    <citation type="journal article" date="2014" name="Front. Microbiol.">
        <title>High frequency of phylogenetically diverse reductive dehalogenase-homologous genes in deep subseafloor sedimentary metagenomes.</title>
        <authorList>
            <person name="Kawai M."/>
            <person name="Futagami T."/>
            <person name="Toyoda A."/>
            <person name="Takaki Y."/>
            <person name="Nishi S."/>
            <person name="Hori S."/>
            <person name="Arai W."/>
            <person name="Tsubouchi T."/>
            <person name="Morono Y."/>
            <person name="Uchiyama I."/>
            <person name="Ito T."/>
            <person name="Fujiyama A."/>
            <person name="Inagaki F."/>
            <person name="Takami H."/>
        </authorList>
    </citation>
    <scope>NUCLEOTIDE SEQUENCE</scope>
    <source>
        <strain evidence="2">Expedition CK06-06</strain>
    </source>
</reference>
<keyword evidence="1" id="KW-1133">Transmembrane helix</keyword>
<keyword evidence="1" id="KW-0812">Transmembrane</keyword>
<sequence length="81" mass="9115">PEMQGGEALSFGNLDTILNIFEVVKMIPPYYLQIIIGIYLIQIIFILTRTLVTIDAGEDKLQTLNKTGKNFSSGIMLYFIT</sequence>
<keyword evidence="1" id="KW-0472">Membrane</keyword>
<feature type="transmembrane region" description="Helical" evidence="1">
    <location>
        <begin position="30"/>
        <end position="52"/>
    </location>
</feature>
<dbReference type="EMBL" id="BARU01048246">
    <property type="protein sequence ID" value="GAH94634.1"/>
    <property type="molecule type" value="Genomic_DNA"/>
</dbReference>
<proteinExistence type="predicted"/>
<feature type="non-terminal residue" evidence="2">
    <location>
        <position position="81"/>
    </location>
</feature>
<gene>
    <name evidence="2" type="ORF">S03H2_71817</name>
</gene>
<name>X1KWU6_9ZZZZ</name>